<organism evidence="1 2">
    <name type="scientific">Gossypium arboreum</name>
    <name type="common">Tree cotton</name>
    <name type="synonym">Gossypium nanking</name>
    <dbReference type="NCBI Taxonomy" id="29729"/>
    <lineage>
        <taxon>Eukaryota</taxon>
        <taxon>Viridiplantae</taxon>
        <taxon>Streptophyta</taxon>
        <taxon>Embryophyta</taxon>
        <taxon>Tracheophyta</taxon>
        <taxon>Spermatophyta</taxon>
        <taxon>Magnoliopsida</taxon>
        <taxon>eudicotyledons</taxon>
        <taxon>Gunneridae</taxon>
        <taxon>Pentapetalae</taxon>
        <taxon>rosids</taxon>
        <taxon>malvids</taxon>
        <taxon>Malvales</taxon>
        <taxon>Malvaceae</taxon>
        <taxon>Malvoideae</taxon>
        <taxon>Gossypium</taxon>
    </lineage>
</organism>
<proteinExistence type="predicted"/>
<name>A0A0B0PEM7_GOSAR</name>
<dbReference type="Proteomes" id="UP000032142">
    <property type="component" value="Unassembled WGS sequence"/>
</dbReference>
<protein>
    <submittedName>
        <fullName evidence="1">Uncharacterized protein</fullName>
    </submittedName>
</protein>
<sequence>MAYIGLPFCCWSCTLRFCVNLDSHAKMA</sequence>
<evidence type="ECO:0000313" key="1">
    <source>
        <dbReference type="EMBL" id="KHG21841.1"/>
    </source>
</evidence>
<gene>
    <name evidence="1" type="ORF">F383_04448</name>
</gene>
<reference evidence="2" key="1">
    <citation type="submission" date="2014-09" db="EMBL/GenBank/DDBJ databases">
        <authorList>
            <person name="Mudge J."/>
            <person name="Ramaraj T."/>
            <person name="Lindquist I.E."/>
            <person name="Bharti A.K."/>
            <person name="Sundararajan A."/>
            <person name="Cameron C.T."/>
            <person name="Woodward J.E."/>
            <person name="May G.D."/>
            <person name="Brubaker C."/>
            <person name="Broadhvest J."/>
            <person name="Wilkins T.A."/>
        </authorList>
    </citation>
    <scope>NUCLEOTIDE SEQUENCE</scope>
    <source>
        <strain evidence="2">cv. AKA8401</strain>
    </source>
</reference>
<keyword evidence="2" id="KW-1185">Reference proteome</keyword>
<accession>A0A0B0PEM7</accession>
<dbReference type="AlphaFoldDB" id="A0A0B0PEM7"/>
<evidence type="ECO:0000313" key="2">
    <source>
        <dbReference type="Proteomes" id="UP000032142"/>
    </source>
</evidence>
<dbReference type="EMBL" id="KN419803">
    <property type="protein sequence ID" value="KHG21841.1"/>
    <property type="molecule type" value="Genomic_DNA"/>
</dbReference>